<comment type="caution">
    <text evidence="1">The sequence shown here is derived from an EMBL/GenBank/DDBJ whole genome shotgun (WGS) entry which is preliminary data.</text>
</comment>
<protein>
    <submittedName>
        <fullName evidence="1">Uncharacterized protein</fullName>
    </submittedName>
</protein>
<name>A0A0F9PMM3_9ZZZZ</name>
<sequence length="69" mass="7740">MSVKYIKAREITPEFLEHLNLSIKVVSGGHSMEQTYDWEIDGEIGYKVSRDDEGEVINIIIKATNASIG</sequence>
<organism evidence="1">
    <name type="scientific">marine sediment metagenome</name>
    <dbReference type="NCBI Taxonomy" id="412755"/>
    <lineage>
        <taxon>unclassified sequences</taxon>
        <taxon>metagenomes</taxon>
        <taxon>ecological metagenomes</taxon>
    </lineage>
</organism>
<gene>
    <name evidence="1" type="ORF">LCGC14_1119440</name>
</gene>
<proteinExistence type="predicted"/>
<evidence type="ECO:0000313" key="1">
    <source>
        <dbReference type="EMBL" id="KKN02266.1"/>
    </source>
</evidence>
<accession>A0A0F9PMM3</accession>
<dbReference type="EMBL" id="LAZR01005168">
    <property type="protein sequence ID" value="KKN02266.1"/>
    <property type="molecule type" value="Genomic_DNA"/>
</dbReference>
<reference evidence="1" key="1">
    <citation type="journal article" date="2015" name="Nature">
        <title>Complex archaea that bridge the gap between prokaryotes and eukaryotes.</title>
        <authorList>
            <person name="Spang A."/>
            <person name="Saw J.H."/>
            <person name="Jorgensen S.L."/>
            <person name="Zaremba-Niedzwiedzka K."/>
            <person name="Martijn J."/>
            <person name="Lind A.E."/>
            <person name="van Eijk R."/>
            <person name="Schleper C."/>
            <person name="Guy L."/>
            <person name="Ettema T.J."/>
        </authorList>
    </citation>
    <scope>NUCLEOTIDE SEQUENCE</scope>
</reference>
<dbReference type="AlphaFoldDB" id="A0A0F9PMM3"/>